<evidence type="ECO:0000313" key="4">
    <source>
        <dbReference type="Proteomes" id="UP000434582"/>
    </source>
</evidence>
<organism evidence="3 4">
    <name type="scientific">Roseospira navarrensis</name>
    <dbReference type="NCBI Taxonomy" id="140058"/>
    <lineage>
        <taxon>Bacteria</taxon>
        <taxon>Pseudomonadati</taxon>
        <taxon>Pseudomonadota</taxon>
        <taxon>Alphaproteobacteria</taxon>
        <taxon>Rhodospirillales</taxon>
        <taxon>Rhodospirillaceae</taxon>
        <taxon>Roseospira</taxon>
    </lineage>
</organism>
<gene>
    <name evidence="3" type="ORF">GHC57_18545</name>
</gene>
<dbReference type="EMBL" id="WIVE01000115">
    <property type="protein sequence ID" value="MQX38517.1"/>
    <property type="molecule type" value="Genomic_DNA"/>
</dbReference>
<name>A0A7X1ZHK6_9PROT</name>
<accession>A0A7X1ZHK6</accession>
<dbReference type="OrthoDB" id="9994377at2"/>
<keyword evidence="2" id="KW-0732">Signal</keyword>
<proteinExistence type="predicted"/>
<feature type="chain" id="PRO_5031247099" evidence="2">
    <location>
        <begin position="36"/>
        <end position="84"/>
    </location>
</feature>
<dbReference type="Proteomes" id="UP000434582">
    <property type="component" value="Unassembled WGS sequence"/>
</dbReference>
<feature type="signal peptide" evidence="2">
    <location>
        <begin position="1"/>
        <end position="35"/>
    </location>
</feature>
<sequence length="84" mass="8066">MTHIVHATIPVRRSAALLGAILCAAALSLPGAAVAGSGQEVSGPSPSADCQGKPCPDTSGGKGSGGPATDTTGGTEGTFADFER</sequence>
<dbReference type="AlphaFoldDB" id="A0A7X1ZHK6"/>
<evidence type="ECO:0000256" key="1">
    <source>
        <dbReference type="SAM" id="MobiDB-lite"/>
    </source>
</evidence>
<dbReference type="RefSeq" id="WP_153347063.1">
    <property type="nucleotide sequence ID" value="NZ_WIVE01000115.1"/>
</dbReference>
<keyword evidence="4" id="KW-1185">Reference proteome</keyword>
<reference evidence="3 4" key="1">
    <citation type="submission" date="2019-10" db="EMBL/GenBank/DDBJ databases">
        <title>Draft whole-genome sequence of the purple nonsulfur photosynthetic bacterium Roseospira navarrensis DSM 15114.</title>
        <authorList>
            <person name="Kyndt J.A."/>
            <person name="Meyer T.E."/>
        </authorList>
    </citation>
    <scope>NUCLEOTIDE SEQUENCE [LARGE SCALE GENOMIC DNA]</scope>
    <source>
        <strain evidence="3 4">DSM 15114</strain>
    </source>
</reference>
<comment type="caution">
    <text evidence="3">The sequence shown here is derived from an EMBL/GenBank/DDBJ whole genome shotgun (WGS) entry which is preliminary data.</text>
</comment>
<evidence type="ECO:0000256" key="2">
    <source>
        <dbReference type="SAM" id="SignalP"/>
    </source>
</evidence>
<evidence type="ECO:0000313" key="3">
    <source>
        <dbReference type="EMBL" id="MQX38517.1"/>
    </source>
</evidence>
<protein>
    <submittedName>
        <fullName evidence="3">Uncharacterized protein</fullName>
    </submittedName>
</protein>
<feature type="region of interest" description="Disordered" evidence="1">
    <location>
        <begin position="34"/>
        <end position="84"/>
    </location>
</feature>